<dbReference type="AlphaFoldDB" id="A0A847VDY5"/>
<dbReference type="GO" id="GO:0003677">
    <property type="term" value="F:DNA binding"/>
    <property type="evidence" value="ECO:0007669"/>
    <property type="project" value="UniProtKB-KW"/>
</dbReference>
<dbReference type="Pfam" id="PF01420">
    <property type="entry name" value="Methylase_S"/>
    <property type="match status" value="2"/>
</dbReference>
<gene>
    <name evidence="6" type="ORF">GX888_03045</name>
</gene>
<comment type="similarity">
    <text evidence="1">Belongs to the type-I restriction system S methylase family.</text>
</comment>
<dbReference type="InterPro" id="IPR044946">
    <property type="entry name" value="Restrct_endonuc_typeI_TRD_sf"/>
</dbReference>
<dbReference type="PANTHER" id="PTHR30408">
    <property type="entry name" value="TYPE-1 RESTRICTION ENZYME ECOKI SPECIFICITY PROTEIN"/>
    <property type="match status" value="1"/>
</dbReference>
<dbReference type="PANTHER" id="PTHR30408:SF13">
    <property type="entry name" value="TYPE I RESTRICTION ENZYME HINDI SPECIFICITY SUBUNIT"/>
    <property type="match status" value="1"/>
</dbReference>
<evidence type="ECO:0000313" key="6">
    <source>
        <dbReference type="EMBL" id="NLZ24691.1"/>
    </source>
</evidence>
<keyword evidence="3" id="KW-0238">DNA-binding</keyword>
<dbReference type="GO" id="GO:0004519">
    <property type="term" value="F:endonuclease activity"/>
    <property type="evidence" value="ECO:0007669"/>
    <property type="project" value="UniProtKB-KW"/>
</dbReference>
<dbReference type="EMBL" id="JAAZIL010000078">
    <property type="protein sequence ID" value="NLZ24691.1"/>
    <property type="molecule type" value="Genomic_DNA"/>
</dbReference>
<organism evidence="6 7">
    <name type="scientific">Candidatus Dojkabacteria bacterium</name>
    <dbReference type="NCBI Taxonomy" id="2099670"/>
    <lineage>
        <taxon>Bacteria</taxon>
        <taxon>Candidatus Dojkabacteria</taxon>
    </lineage>
</organism>
<dbReference type="InterPro" id="IPR052021">
    <property type="entry name" value="Type-I_RS_S_subunit"/>
</dbReference>
<keyword evidence="6" id="KW-0255">Endonuclease</keyword>
<evidence type="ECO:0000259" key="5">
    <source>
        <dbReference type="Pfam" id="PF01420"/>
    </source>
</evidence>
<keyword evidence="4" id="KW-0175">Coiled coil</keyword>
<feature type="domain" description="Type I restriction modification DNA specificity" evidence="5">
    <location>
        <begin position="220"/>
        <end position="389"/>
    </location>
</feature>
<reference evidence="6 7" key="1">
    <citation type="journal article" date="2020" name="Biotechnol. Biofuels">
        <title>New insights from the biogas microbiome by comprehensive genome-resolved metagenomics of nearly 1600 species originating from multiple anaerobic digesters.</title>
        <authorList>
            <person name="Campanaro S."/>
            <person name="Treu L."/>
            <person name="Rodriguez-R L.M."/>
            <person name="Kovalovszki A."/>
            <person name="Ziels R.M."/>
            <person name="Maus I."/>
            <person name="Zhu X."/>
            <person name="Kougias P.G."/>
            <person name="Basile A."/>
            <person name="Luo G."/>
            <person name="Schluter A."/>
            <person name="Konstantinidis K.T."/>
            <person name="Angelidaki I."/>
        </authorList>
    </citation>
    <scope>NUCLEOTIDE SEQUENCE [LARGE SCALE GENOMIC DNA]</scope>
    <source>
        <strain evidence="6">AS19jrsBPTG_9</strain>
    </source>
</reference>
<keyword evidence="6" id="KW-0540">Nuclease</keyword>
<accession>A0A847VDY5</accession>
<evidence type="ECO:0000256" key="3">
    <source>
        <dbReference type="ARBA" id="ARBA00023125"/>
    </source>
</evidence>
<feature type="domain" description="Type I restriction modification DNA specificity" evidence="5">
    <location>
        <begin position="1"/>
        <end position="180"/>
    </location>
</feature>
<keyword evidence="2" id="KW-0680">Restriction system</keyword>
<dbReference type="GO" id="GO:0009307">
    <property type="term" value="P:DNA restriction-modification system"/>
    <property type="evidence" value="ECO:0007669"/>
    <property type="project" value="UniProtKB-KW"/>
</dbReference>
<dbReference type="Gene3D" id="3.90.220.20">
    <property type="entry name" value="DNA methylase specificity domains"/>
    <property type="match status" value="2"/>
</dbReference>
<dbReference type="InterPro" id="IPR000055">
    <property type="entry name" value="Restrct_endonuc_typeI_TRD"/>
</dbReference>
<evidence type="ECO:0000256" key="1">
    <source>
        <dbReference type="ARBA" id="ARBA00010923"/>
    </source>
</evidence>
<keyword evidence="6" id="KW-0378">Hydrolase</keyword>
<protein>
    <submittedName>
        <fullName evidence="6">Restriction endonuclease subunit S</fullName>
    </submittedName>
</protein>
<comment type="caution">
    <text evidence="6">The sequence shown here is derived from an EMBL/GenBank/DDBJ whole genome shotgun (WGS) entry which is preliminary data.</text>
</comment>
<dbReference type="Proteomes" id="UP000564033">
    <property type="component" value="Unassembled WGS sequence"/>
</dbReference>
<dbReference type="SUPFAM" id="SSF116734">
    <property type="entry name" value="DNA methylase specificity domain"/>
    <property type="match status" value="2"/>
</dbReference>
<sequence length="415" mass="46997">MDNYKKVKLSEVAEINIRQINKNSIFDNIIYIDIASVTKGTIDETQNIQTSKAPSRAKRLVKKNDILYSTVRPNLEHYTFIKDDLPNNTVASTGFAVITPNQDLVDPYYLYCLITQSQFTQYLSQVAEQAVSTYPTVSPNVIADLELSLPPLSEQKRISNILSSFDNKIEQLKKENNILENIAQTIFKEWFVNYNFPNKDGKPYKDSGGKMIDSELGLIPEGWRVGKLGEVLELKSGYPFSSKDYAEKSSQQIIRISDVKGKGIIDSNKAFYISNNAIQDSRAKDFILSQGDILISMSGSIGRIGIVPKIIHNTLYLNQRVGKLFFKKPLFRNYLHSLLLSNNLEEKISSMGYGSVQQNINSKQIHEIPFVIPSTDSLQNFNEKFTALINKHTSNYEETGQLALMKELLLNKLLK</sequence>
<evidence type="ECO:0000256" key="4">
    <source>
        <dbReference type="SAM" id="Coils"/>
    </source>
</evidence>
<name>A0A847VDY5_9BACT</name>
<feature type="coiled-coil region" evidence="4">
    <location>
        <begin position="162"/>
        <end position="189"/>
    </location>
</feature>
<evidence type="ECO:0000313" key="7">
    <source>
        <dbReference type="Proteomes" id="UP000564033"/>
    </source>
</evidence>
<proteinExistence type="inferred from homology"/>
<evidence type="ECO:0000256" key="2">
    <source>
        <dbReference type="ARBA" id="ARBA00022747"/>
    </source>
</evidence>